<feature type="coiled-coil region" evidence="4">
    <location>
        <begin position="677"/>
        <end position="711"/>
    </location>
</feature>
<dbReference type="InterPro" id="IPR001680">
    <property type="entry name" value="WD40_rpt"/>
</dbReference>
<evidence type="ECO:0000313" key="8">
    <source>
        <dbReference type="Proteomes" id="UP000050509"/>
    </source>
</evidence>
<keyword evidence="8" id="KW-1185">Reference proteome</keyword>
<dbReference type="Pfam" id="PF20703">
    <property type="entry name" value="nSTAND1"/>
    <property type="match status" value="1"/>
</dbReference>
<dbReference type="InterPro" id="IPR019775">
    <property type="entry name" value="WD40_repeat_CS"/>
</dbReference>
<dbReference type="InterPro" id="IPR027417">
    <property type="entry name" value="P-loop_NTPase"/>
</dbReference>
<name>A0A0P9FHC3_9CHLR</name>
<protein>
    <recommendedName>
        <fullName evidence="6">Novel STAND NTPase 1 domain-containing protein</fullName>
    </recommendedName>
</protein>
<comment type="caution">
    <text evidence="7">The sequence shown here is derived from an EMBL/GenBank/DDBJ whole genome shotgun (WGS) entry which is preliminary data.</text>
</comment>
<dbReference type="PROSITE" id="PS00678">
    <property type="entry name" value="WD_REPEATS_1"/>
    <property type="match status" value="2"/>
</dbReference>
<dbReference type="PANTHER" id="PTHR19848">
    <property type="entry name" value="WD40 REPEAT PROTEIN"/>
    <property type="match status" value="1"/>
</dbReference>
<evidence type="ECO:0000313" key="7">
    <source>
        <dbReference type="EMBL" id="KPV52515.1"/>
    </source>
</evidence>
<evidence type="ECO:0000256" key="2">
    <source>
        <dbReference type="ARBA" id="ARBA00022737"/>
    </source>
</evidence>
<reference evidence="7 8" key="1">
    <citation type="submission" date="2015-09" db="EMBL/GenBank/DDBJ databases">
        <title>Draft genome sequence of Kouleothrix aurantiaca JCM 19913.</title>
        <authorList>
            <person name="Hemp J."/>
        </authorList>
    </citation>
    <scope>NUCLEOTIDE SEQUENCE [LARGE SCALE GENOMIC DNA]</scope>
    <source>
        <strain evidence="7 8">COM-B</strain>
    </source>
</reference>
<dbReference type="AlphaFoldDB" id="A0A0P9FHC3"/>
<feature type="repeat" description="WD" evidence="3">
    <location>
        <begin position="840"/>
        <end position="881"/>
    </location>
</feature>
<evidence type="ECO:0000256" key="4">
    <source>
        <dbReference type="SAM" id="Coils"/>
    </source>
</evidence>
<dbReference type="InterPro" id="IPR015943">
    <property type="entry name" value="WD40/YVTN_repeat-like_dom_sf"/>
</dbReference>
<dbReference type="InterPro" id="IPR049052">
    <property type="entry name" value="nSTAND1"/>
</dbReference>
<dbReference type="PRINTS" id="PR00320">
    <property type="entry name" value="GPROTEINBRPT"/>
</dbReference>
<feature type="non-terminal residue" evidence="7">
    <location>
        <position position="1"/>
    </location>
</feature>
<evidence type="ECO:0000259" key="6">
    <source>
        <dbReference type="Pfam" id="PF20703"/>
    </source>
</evidence>
<feature type="region of interest" description="Disordered" evidence="5">
    <location>
        <begin position="1094"/>
        <end position="1119"/>
    </location>
</feature>
<feature type="repeat" description="WD" evidence="3">
    <location>
        <begin position="971"/>
        <end position="996"/>
    </location>
</feature>
<dbReference type="PANTHER" id="PTHR19848:SF8">
    <property type="entry name" value="F-BOX AND WD REPEAT DOMAIN CONTAINING 7"/>
    <property type="match status" value="1"/>
</dbReference>
<dbReference type="CDD" id="cd00200">
    <property type="entry name" value="WD40"/>
    <property type="match status" value="1"/>
</dbReference>
<gene>
    <name evidence="7" type="ORF">SE17_15040</name>
</gene>
<dbReference type="SUPFAM" id="SSF50978">
    <property type="entry name" value="WD40 repeat-like"/>
    <property type="match status" value="1"/>
</dbReference>
<feature type="domain" description="Novel STAND NTPase 1" evidence="6">
    <location>
        <begin position="12"/>
        <end position="407"/>
    </location>
</feature>
<keyword evidence="1 3" id="KW-0853">WD repeat</keyword>
<dbReference type="PROSITE" id="PS50082">
    <property type="entry name" value="WD_REPEATS_2"/>
    <property type="match status" value="4"/>
</dbReference>
<dbReference type="InterPro" id="IPR036322">
    <property type="entry name" value="WD40_repeat_dom_sf"/>
</dbReference>
<evidence type="ECO:0000256" key="5">
    <source>
        <dbReference type="SAM" id="MobiDB-lite"/>
    </source>
</evidence>
<dbReference type="SMART" id="SM00320">
    <property type="entry name" value="WD40"/>
    <property type="match status" value="7"/>
</dbReference>
<dbReference type="InterPro" id="IPR020472">
    <property type="entry name" value="WD40_PAC1"/>
</dbReference>
<accession>A0A0P9FHC3</accession>
<evidence type="ECO:0000256" key="1">
    <source>
        <dbReference type="ARBA" id="ARBA00022574"/>
    </source>
</evidence>
<dbReference type="SUPFAM" id="SSF52540">
    <property type="entry name" value="P-loop containing nucleoside triphosphate hydrolases"/>
    <property type="match status" value="1"/>
</dbReference>
<dbReference type="Gene3D" id="3.40.50.300">
    <property type="entry name" value="P-loop containing nucleotide triphosphate hydrolases"/>
    <property type="match status" value="1"/>
</dbReference>
<dbReference type="Gene3D" id="2.130.10.10">
    <property type="entry name" value="YVTN repeat-like/Quinoprotein amine dehydrogenase"/>
    <property type="match status" value="2"/>
</dbReference>
<proteinExistence type="predicted"/>
<dbReference type="EMBL" id="LJCR01000518">
    <property type="protein sequence ID" value="KPV52515.1"/>
    <property type="molecule type" value="Genomic_DNA"/>
</dbReference>
<keyword evidence="2" id="KW-0677">Repeat</keyword>
<sequence>TLAPELPEEPRPYVGLKAFDEQNHERFFGRRDRINDLVHLIRKERFLAVVGPSGSGKSSLVLSGLVPALHAGAVLGSENWHYFPSFVPGSAPLVSLARAVRPAAANIIDWETRLTQGMLADPLYLAKVVGALARQPALITIDQFEEIFTLGARQPVMDAFAANILGLVRSSGPRHTVVVTMRSDFELKMSLLPGLKSLFERTQVRVTPMGAPELREAIEEPARQVGLKIEPRVVDALINDILGYDAALPLLQFTLLRLWELRDHNRVTWEIYQATGGGKEALERSAEAFYKDLSPELQRTMQRILLRMVRPRAGLEFTSKRIRRAQLYQGGEAAYRIDEVVGRMLSARLLRQTDAGTPDEQLEVAHEALVRNWRRLVDWLEEERERLRSQQRLLTAAESWKNLGEDPTALLRGALLDEALRLPSDELGDAEREFLRASLRARFADEAVQKAAERAEVVQARALAAAEQLRAVQAQALAETERERAAEQQRRSEAEAERAAEAERRSEAERLRAAEKERSARRLRRAALALAAVLAVAVISGIYAYFNYLEAERQREVAVAAQATSRADADKAKIAQSTAVNAQQVAEGLALARGTAQAAAVIAGTTAIAAQETAQADANLRSTAVISVSNALSQVNVQRNELGTQVAIRSTAEVQARSAAEQAAIARDGFQQQALALGTAQAEAEAARQTAQVLQAQAEDKRNQANALALRDRALLESNRARRLQLMIAALSLSADPLLAEDFHTALQLNHLPVRTDTRRVRMAWSPDGNRIVIASGTKIELWNAPQGAAGLRDKQPLREQESVVTSIAWSPDGARFAAGNADGTISLWDATNGQATTTLSGHSREVTGLAWRPDSRQLLSSSVDGMLRIWDLVDGSAEVIVGKLGERLTWAAWSPDATQFVTSAGKTLYIRDGVTGAISKIIDGHTDNINTSAWSFGGQRILSASDDGTARIWEVTSGVASQTFQVGSQVNSAYWSPDGQRIATTSVDMMVRIWSSGDASARPMALPTGENTPLSAALWNADGWRLAVAAIDGTVREFWPQNSSISTEQMLSLGEQLLAAQAVPTLAPNEIDTLLQSAPTAVPAVTITLTPSPTSLPTLTPTRTPTSIPTSMPIPTIR</sequence>
<feature type="repeat" description="WD" evidence="3">
    <location>
        <begin position="923"/>
        <end position="964"/>
    </location>
</feature>
<feature type="repeat" description="WD" evidence="3">
    <location>
        <begin position="798"/>
        <end position="839"/>
    </location>
</feature>
<evidence type="ECO:0000256" key="3">
    <source>
        <dbReference type="PROSITE-ProRule" id="PRU00221"/>
    </source>
</evidence>
<keyword evidence="4" id="KW-0175">Coiled coil</keyword>
<dbReference type="Proteomes" id="UP000050509">
    <property type="component" value="Unassembled WGS sequence"/>
</dbReference>
<feature type="region of interest" description="Disordered" evidence="5">
    <location>
        <begin position="480"/>
        <end position="510"/>
    </location>
</feature>
<organism evidence="7 8">
    <name type="scientific">Kouleothrix aurantiaca</name>
    <dbReference type="NCBI Taxonomy" id="186479"/>
    <lineage>
        <taxon>Bacteria</taxon>
        <taxon>Bacillati</taxon>
        <taxon>Chloroflexota</taxon>
        <taxon>Chloroflexia</taxon>
        <taxon>Chloroflexales</taxon>
        <taxon>Roseiflexineae</taxon>
        <taxon>Roseiflexaceae</taxon>
        <taxon>Kouleothrix</taxon>
    </lineage>
</organism>
<dbReference type="PROSITE" id="PS50294">
    <property type="entry name" value="WD_REPEATS_REGION"/>
    <property type="match status" value="3"/>
</dbReference>
<dbReference type="Pfam" id="PF00400">
    <property type="entry name" value="WD40"/>
    <property type="match status" value="4"/>
</dbReference>